<dbReference type="EMBL" id="WHJC01000345">
    <property type="protein sequence ID" value="MPQ44879.1"/>
    <property type="molecule type" value="Genomic_DNA"/>
</dbReference>
<dbReference type="RefSeq" id="WP_152891729.1">
    <property type="nucleotide sequence ID" value="NZ_WHJC01000345.1"/>
</dbReference>
<keyword evidence="1" id="KW-0472">Membrane</keyword>
<sequence length="154" mass="18540">MFYTVKTSILIIAFCYLISAIHKLIIIFKNYNYGITEESILNDEIHLTEEEFKELVFNICALNNIKKLNLIQKNIYECYIEKNKYLLFCNNEQHLFEEDYFKLVYGYILINEIKGAIIITESSLKETFKEKLKELSNKDFIYFTKNEYYKKNLM</sequence>
<protein>
    <recommendedName>
        <fullName evidence="4">Restriction endonuclease type IV Mrr domain-containing protein</fullName>
    </recommendedName>
</protein>
<reference evidence="2 3" key="1">
    <citation type="submission" date="2019-10" db="EMBL/GenBank/DDBJ databases">
        <title>The Genome Sequence of Clostridium tarantellae Isolated from Fish Brain.</title>
        <authorList>
            <person name="Bano L."/>
            <person name="Kiel M."/>
            <person name="Sales G."/>
            <person name="Doxey A.C."/>
            <person name="Mansfield M.J."/>
            <person name="Schiavone M."/>
            <person name="Rossetto O."/>
            <person name="Pirazzini M."/>
            <person name="Dobrindt U."/>
            <person name="Montecucco C."/>
        </authorList>
    </citation>
    <scope>NUCLEOTIDE SEQUENCE [LARGE SCALE GENOMIC DNA]</scope>
    <source>
        <strain evidence="2 3">DSM 3997</strain>
    </source>
</reference>
<keyword evidence="3" id="KW-1185">Reference proteome</keyword>
<proteinExistence type="predicted"/>
<evidence type="ECO:0008006" key="4">
    <source>
        <dbReference type="Google" id="ProtNLM"/>
    </source>
</evidence>
<dbReference type="Proteomes" id="UP000430345">
    <property type="component" value="Unassembled WGS sequence"/>
</dbReference>
<evidence type="ECO:0000313" key="2">
    <source>
        <dbReference type="EMBL" id="MPQ44879.1"/>
    </source>
</evidence>
<keyword evidence="1" id="KW-0812">Transmembrane</keyword>
<accession>A0A6I1MXK1</accession>
<feature type="transmembrane region" description="Helical" evidence="1">
    <location>
        <begin position="7"/>
        <end position="28"/>
    </location>
</feature>
<keyword evidence="1" id="KW-1133">Transmembrane helix</keyword>
<name>A0A6I1MXK1_9CLOT</name>
<comment type="caution">
    <text evidence="2">The sequence shown here is derived from an EMBL/GenBank/DDBJ whole genome shotgun (WGS) entry which is preliminary data.</text>
</comment>
<evidence type="ECO:0000313" key="3">
    <source>
        <dbReference type="Proteomes" id="UP000430345"/>
    </source>
</evidence>
<evidence type="ECO:0000256" key="1">
    <source>
        <dbReference type="SAM" id="Phobius"/>
    </source>
</evidence>
<dbReference type="AlphaFoldDB" id="A0A6I1MXK1"/>
<gene>
    <name evidence="2" type="ORF">GBZ86_14150</name>
</gene>
<organism evidence="2 3">
    <name type="scientific">Clostridium tarantellae</name>
    <dbReference type="NCBI Taxonomy" id="39493"/>
    <lineage>
        <taxon>Bacteria</taxon>
        <taxon>Bacillati</taxon>
        <taxon>Bacillota</taxon>
        <taxon>Clostridia</taxon>
        <taxon>Eubacteriales</taxon>
        <taxon>Clostridiaceae</taxon>
        <taxon>Clostridium</taxon>
    </lineage>
</organism>